<protein>
    <submittedName>
        <fullName evidence="2">Uncharacterized protein</fullName>
    </submittedName>
</protein>
<dbReference type="RefSeq" id="WP_273930817.1">
    <property type="nucleotide sequence ID" value="NZ_JAQSLJ010000010.1"/>
</dbReference>
<feature type="transmembrane region" description="Helical" evidence="1">
    <location>
        <begin position="7"/>
        <end position="28"/>
    </location>
</feature>
<dbReference type="Proteomes" id="UP001171111">
    <property type="component" value="Unassembled WGS sequence"/>
</dbReference>
<proteinExistence type="predicted"/>
<comment type="caution">
    <text evidence="2">The sequence shown here is derived from an EMBL/GenBank/DDBJ whole genome shotgun (WGS) entry which is preliminary data.</text>
</comment>
<organism evidence="2 3">
    <name type="scientific">Campylobacter magnus</name>
    <dbReference type="NCBI Taxonomy" id="3026462"/>
    <lineage>
        <taxon>Bacteria</taxon>
        <taxon>Pseudomonadati</taxon>
        <taxon>Campylobacterota</taxon>
        <taxon>Epsilonproteobacteria</taxon>
        <taxon>Campylobacterales</taxon>
        <taxon>Campylobacteraceae</taxon>
        <taxon>Campylobacter</taxon>
    </lineage>
</organism>
<evidence type="ECO:0000313" key="3">
    <source>
        <dbReference type="Proteomes" id="UP001171111"/>
    </source>
</evidence>
<dbReference type="EMBL" id="JAULJQ010000004">
    <property type="protein sequence ID" value="MDO2409236.1"/>
    <property type="molecule type" value="Genomic_DNA"/>
</dbReference>
<feature type="transmembrane region" description="Helical" evidence="1">
    <location>
        <begin position="34"/>
        <end position="56"/>
    </location>
</feature>
<name>A0ABT8T6W5_9BACT</name>
<gene>
    <name evidence="2" type="ORF">Q2362_03860</name>
</gene>
<keyword evidence="1" id="KW-1133">Transmembrane helix</keyword>
<accession>A0ABT8T6W5</accession>
<reference evidence="2 3" key="1">
    <citation type="submission" date="2023-06" db="EMBL/GenBank/DDBJ databases">
        <title>Campylobacter magnum sp. nov., isolated from cecal contents of domestic pigs (Sus scrofa domesticus).</title>
        <authorList>
            <person name="Papic B."/>
            <person name="Gruntar I."/>
        </authorList>
    </citation>
    <scope>NUCLEOTIDE SEQUENCE [LARGE SCALE GENOMIC DNA]</scope>
    <source>
        <strain evidence="3">34484-21</strain>
    </source>
</reference>
<evidence type="ECO:0000313" key="2">
    <source>
        <dbReference type="EMBL" id="MDO2409236.1"/>
    </source>
</evidence>
<evidence type="ECO:0000256" key="1">
    <source>
        <dbReference type="SAM" id="Phobius"/>
    </source>
</evidence>
<keyword evidence="1" id="KW-0472">Membrane</keyword>
<keyword evidence="1" id="KW-0812">Transmembrane</keyword>
<sequence>MKEWQKLLFNAIFNIAAALIVGGFLKLMLDFKSIIASVVVVIMGIYLMLFITFLAMKIEREQNGR</sequence>
<keyword evidence="3" id="KW-1185">Reference proteome</keyword>